<evidence type="ECO:0000313" key="4">
    <source>
        <dbReference type="Proteomes" id="UP000054558"/>
    </source>
</evidence>
<dbReference type="OMA" id="KDHIVHR"/>
<dbReference type="SUPFAM" id="SSF53474">
    <property type="entry name" value="alpha/beta-Hydrolases"/>
    <property type="match status" value="1"/>
</dbReference>
<gene>
    <name evidence="3" type="ORF">KFL_004880110</name>
</gene>
<accession>A0A1Y1IK39</accession>
<reference evidence="3 4" key="1">
    <citation type="journal article" date="2014" name="Nat. Commun.">
        <title>Klebsormidium flaccidum genome reveals primary factors for plant terrestrial adaptation.</title>
        <authorList>
            <person name="Hori K."/>
            <person name="Maruyama F."/>
            <person name="Fujisawa T."/>
            <person name="Togashi T."/>
            <person name="Yamamoto N."/>
            <person name="Seo M."/>
            <person name="Sato S."/>
            <person name="Yamada T."/>
            <person name="Mori H."/>
            <person name="Tajima N."/>
            <person name="Moriyama T."/>
            <person name="Ikeuchi M."/>
            <person name="Watanabe M."/>
            <person name="Wada H."/>
            <person name="Kobayashi K."/>
            <person name="Saito M."/>
            <person name="Masuda T."/>
            <person name="Sasaki-Sekimoto Y."/>
            <person name="Mashiguchi K."/>
            <person name="Awai K."/>
            <person name="Shimojima M."/>
            <person name="Masuda S."/>
            <person name="Iwai M."/>
            <person name="Nobusawa T."/>
            <person name="Narise T."/>
            <person name="Kondo S."/>
            <person name="Saito H."/>
            <person name="Sato R."/>
            <person name="Murakawa M."/>
            <person name="Ihara Y."/>
            <person name="Oshima-Yamada Y."/>
            <person name="Ohtaka K."/>
            <person name="Satoh M."/>
            <person name="Sonobe K."/>
            <person name="Ishii M."/>
            <person name="Ohtani R."/>
            <person name="Kanamori-Sato M."/>
            <person name="Honoki R."/>
            <person name="Miyazaki D."/>
            <person name="Mochizuki H."/>
            <person name="Umetsu J."/>
            <person name="Higashi K."/>
            <person name="Shibata D."/>
            <person name="Kamiya Y."/>
            <person name="Sato N."/>
            <person name="Nakamura Y."/>
            <person name="Tabata S."/>
            <person name="Ida S."/>
            <person name="Kurokawa K."/>
            <person name="Ohta H."/>
        </authorList>
    </citation>
    <scope>NUCLEOTIDE SEQUENCE [LARGE SCALE GENOMIC DNA]</scope>
    <source>
        <strain evidence="3 4">NIES-2285</strain>
    </source>
</reference>
<feature type="compositionally biased region" description="Polar residues" evidence="1">
    <location>
        <begin position="387"/>
        <end position="402"/>
    </location>
</feature>
<feature type="compositionally biased region" description="Basic and acidic residues" evidence="1">
    <location>
        <begin position="477"/>
        <end position="494"/>
    </location>
</feature>
<feature type="region of interest" description="Disordered" evidence="1">
    <location>
        <begin position="432"/>
        <end position="501"/>
    </location>
</feature>
<feature type="compositionally biased region" description="Polar residues" evidence="1">
    <location>
        <begin position="165"/>
        <end position="174"/>
    </location>
</feature>
<dbReference type="STRING" id="105231.A0A1Y1IK39"/>
<protein>
    <recommendedName>
        <fullName evidence="2">Partial AB-hydrolase lipase domain-containing protein</fullName>
    </recommendedName>
</protein>
<dbReference type="EMBL" id="DF237437">
    <property type="protein sequence ID" value="GAQ89116.1"/>
    <property type="molecule type" value="Genomic_DNA"/>
</dbReference>
<dbReference type="AlphaFoldDB" id="A0A1Y1IK39"/>
<organism evidence="3 4">
    <name type="scientific">Klebsormidium nitens</name>
    <name type="common">Green alga</name>
    <name type="synonym">Ulothrix nitens</name>
    <dbReference type="NCBI Taxonomy" id="105231"/>
    <lineage>
        <taxon>Eukaryota</taxon>
        <taxon>Viridiplantae</taxon>
        <taxon>Streptophyta</taxon>
        <taxon>Klebsormidiophyceae</taxon>
        <taxon>Klebsormidiales</taxon>
        <taxon>Klebsormidiaceae</taxon>
        <taxon>Klebsormidium</taxon>
    </lineage>
</organism>
<keyword evidence="4" id="KW-1185">Reference proteome</keyword>
<dbReference type="Pfam" id="PF04083">
    <property type="entry name" value="Abhydro_lipase"/>
    <property type="match status" value="1"/>
</dbReference>
<dbReference type="GO" id="GO:0016298">
    <property type="term" value="F:lipase activity"/>
    <property type="evidence" value="ECO:0000318"/>
    <property type="project" value="GO_Central"/>
</dbReference>
<feature type="region of interest" description="Disordered" evidence="1">
    <location>
        <begin position="382"/>
        <end position="418"/>
    </location>
</feature>
<feature type="domain" description="Partial AB-hydrolase lipase" evidence="2">
    <location>
        <begin position="260"/>
        <end position="315"/>
    </location>
</feature>
<evidence type="ECO:0000256" key="1">
    <source>
        <dbReference type="SAM" id="MobiDB-lite"/>
    </source>
</evidence>
<dbReference type="InterPro" id="IPR029058">
    <property type="entry name" value="AB_hydrolase_fold"/>
</dbReference>
<feature type="compositionally biased region" description="Basic and acidic residues" evidence="1">
    <location>
        <begin position="932"/>
        <end position="946"/>
    </location>
</feature>
<feature type="region of interest" description="Disordered" evidence="1">
    <location>
        <begin position="124"/>
        <end position="174"/>
    </location>
</feature>
<feature type="region of interest" description="Disordered" evidence="1">
    <location>
        <begin position="932"/>
        <end position="972"/>
    </location>
</feature>
<feature type="region of interest" description="Disordered" evidence="1">
    <location>
        <begin position="82"/>
        <end position="101"/>
    </location>
</feature>
<sequence length="972" mass="107877">MQAIVDTILGNAKEALKTVSREAFNNTIKWINGVSAVVVSIIPGAGDGSTWSSFTHPTMPRWMETGVSDFNRMVSEFTHSDQNLLSESGSESGSDDDSTASFFSHHHSRNGLFRRSRRFISGMFGRSPHSRRENGHSNPLSPIASEQGSTHPSRRNSAAGGSLPKSGSENSLSRRMSDVWHSAFPFSERNRSAQKGLLEELQFQLERAIDWGFELVRGATYYVLSPSEGLRFIFWRIQGLGRTQSASQTAREEEHKVTTVEQIITDAGYPYEAHRVVTEDGYILRLERIPRKESRRAVILQHGLLDSSLGWVANGVVGSQAFAAYDQGYDVWLGNFRGYTSREHVNPNISKRDYWDYTVLEHSQYDVGGMIQRIDDVKTAELPPISPRSSYHSATTQPSTPNALEDLPEPSPHSLHGINVSFGEEDAALQTQPHPIPDHLIPDAASEGSRKDVLSSPGGSRRSSLDLHPALPGKSGRGAESEAEANGRHTRDPSRVSSYADADDGAFSDIEEEIPPYTLSGIAHSLGGMALIVYVILRRIEGKPHRLARLILLSPAGYHEKTPFLLDILQWFAPAVTPFMMRFCPGFYIPTRLLRHVFGKLVQDFQSLPALRALAQVLIRTFILGGDDSNWIDALELPHYSAQNMPGIAFMVASHLRQCKWYKRFQLFDYGRAKNLRRYGTAAPLNIGAHYNLIDIPVDLVVGTKDGLIPAEMIYKHYNNMRRNGVEVSIKEFAFAHLDFTFENKQELMSYVMSRLALGSSAEAHTPAARLRSIVQGERVAERIASARLEDKASVTGARSERRISQTSSILSSELDDFFSEGRRDRPANGHVSTNGDVSNGRRCVSLGGAGTRIELDGGSGARRAPGEPRRSSDGGAVLREQRKELKQSKSKKERKKKEYEALSFEQLMAASDEEMEGVVQVDAERMLRELLGHRDGGEERRDDGRPLSWPDQGARSPSKGGAVRRASRQST</sequence>
<dbReference type="OrthoDB" id="9974421at2759"/>
<feature type="region of interest" description="Disordered" evidence="1">
    <location>
        <begin position="820"/>
        <end position="899"/>
    </location>
</feature>
<dbReference type="Gene3D" id="3.40.50.1820">
    <property type="entry name" value="alpha/beta hydrolase"/>
    <property type="match status" value="2"/>
</dbReference>
<evidence type="ECO:0000313" key="3">
    <source>
        <dbReference type="EMBL" id="GAQ89116.1"/>
    </source>
</evidence>
<dbReference type="Proteomes" id="UP000054558">
    <property type="component" value="Unassembled WGS sequence"/>
</dbReference>
<dbReference type="InterPro" id="IPR006693">
    <property type="entry name" value="AB_hydrolase_lipase"/>
</dbReference>
<feature type="compositionally biased region" description="Polar residues" evidence="1">
    <location>
        <begin position="136"/>
        <end position="151"/>
    </location>
</feature>
<name>A0A1Y1IK39_KLENI</name>
<dbReference type="PANTHER" id="PTHR11005">
    <property type="entry name" value="LYSOSOMAL ACID LIPASE-RELATED"/>
    <property type="match status" value="1"/>
</dbReference>
<dbReference type="GO" id="GO:0006629">
    <property type="term" value="P:lipid metabolic process"/>
    <property type="evidence" value="ECO:0000318"/>
    <property type="project" value="GO_Central"/>
</dbReference>
<evidence type="ECO:0000259" key="2">
    <source>
        <dbReference type="Pfam" id="PF04083"/>
    </source>
</evidence>
<proteinExistence type="predicted"/>